<dbReference type="EMBL" id="JACOPN010000002">
    <property type="protein sequence ID" value="MBC5716408.1"/>
    <property type="molecule type" value="Genomic_DNA"/>
</dbReference>
<evidence type="ECO:0000313" key="2">
    <source>
        <dbReference type="Proteomes" id="UP000602260"/>
    </source>
</evidence>
<dbReference type="PANTHER" id="PTHR34374:SF1">
    <property type="entry name" value="LARGE RIBOSOMAL RNA SUBUNIT ACCUMULATION PROTEIN YCED HOMOLOG 1, CHLOROPLASTIC"/>
    <property type="match status" value="1"/>
</dbReference>
<reference evidence="1" key="1">
    <citation type="submission" date="2020-08" db="EMBL/GenBank/DDBJ databases">
        <title>Genome public.</title>
        <authorList>
            <person name="Liu C."/>
            <person name="Sun Q."/>
        </authorList>
    </citation>
    <scope>NUCLEOTIDE SEQUENCE</scope>
    <source>
        <strain evidence="1">BX5</strain>
    </source>
</reference>
<dbReference type="PANTHER" id="PTHR34374">
    <property type="entry name" value="LARGE RIBOSOMAL RNA SUBUNIT ACCUMULATION PROTEIN YCED HOMOLOG 1, CHLOROPLASTIC"/>
    <property type="match status" value="1"/>
</dbReference>
<dbReference type="InterPro" id="IPR003772">
    <property type="entry name" value="YceD"/>
</dbReference>
<name>A0A8J6IYK6_9FIRM</name>
<accession>A0A8J6IYK6</accession>
<sequence length="167" mass="18405">MRLDLRNVIHIPDAKAPFQLQVDLSDLEFYGRKPIVRPVQAQGCVTNHAGALVLEGTARSELDLVCDRCGKPFTREKVVELNSLVAQELEDEENDDILLLDGTELDLDEVVTEAFVLAMDTKNLCSDDCKGLCAGCGVNLNEEPCRCKPEVDPRLAALAQLLDNKPE</sequence>
<comment type="caution">
    <text evidence="1">The sequence shown here is derived from an EMBL/GenBank/DDBJ whole genome shotgun (WGS) entry which is preliminary data.</text>
</comment>
<dbReference type="AlphaFoldDB" id="A0A8J6IYK6"/>
<proteinExistence type="predicted"/>
<dbReference type="Proteomes" id="UP000602260">
    <property type="component" value="Unassembled WGS sequence"/>
</dbReference>
<dbReference type="RefSeq" id="WP_186877862.1">
    <property type="nucleotide sequence ID" value="NZ_JACOPN010000002.1"/>
</dbReference>
<gene>
    <name evidence="1" type="ORF">H8S55_03565</name>
</gene>
<keyword evidence="2" id="KW-1185">Reference proteome</keyword>
<protein>
    <submittedName>
        <fullName evidence="1">DUF177 domain-containing protein</fullName>
    </submittedName>
</protein>
<organism evidence="1 2">
    <name type="scientific">Flintibacter faecis</name>
    <dbReference type="NCBI Taxonomy" id="2763047"/>
    <lineage>
        <taxon>Bacteria</taxon>
        <taxon>Bacillati</taxon>
        <taxon>Bacillota</taxon>
        <taxon>Clostridia</taxon>
        <taxon>Eubacteriales</taxon>
        <taxon>Flintibacter</taxon>
    </lineage>
</organism>
<evidence type="ECO:0000313" key="1">
    <source>
        <dbReference type="EMBL" id="MBC5716408.1"/>
    </source>
</evidence>
<dbReference type="Pfam" id="PF02620">
    <property type="entry name" value="YceD"/>
    <property type="match status" value="1"/>
</dbReference>